<evidence type="ECO:0000313" key="2">
    <source>
        <dbReference type="Proteomes" id="UP000326924"/>
    </source>
</evidence>
<protein>
    <submittedName>
        <fullName evidence="1">Uncharacterized protein</fullName>
    </submittedName>
</protein>
<name>A0A5J5F519_9PEZI</name>
<reference evidence="1 2" key="1">
    <citation type="submission" date="2019-09" db="EMBL/GenBank/DDBJ databases">
        <title>Draft genome of the ectomycorrhizal ascomycete Sphaerosporella brunnea.</title>
        <authorList>
            <consortium name="DOE Joint Genome Institute"/>
            <person name="Benucci G.M."/>
            <person name="Marozzi G."/>
            <person name="Antonielli L."/>
            <person name="Sanchez S."/>
            <person name="Marco P."/>
            <person name="Wang X."/>
            <person name="Falini L.B."/>
            <person name="Barry K."/>
            <person name="Haridas S."/>
            <person name="Lipzen A."/>
            <person name="Labutti K."/>
            <person name="Grigoriev I.V."/>
            <person name="Murat C."/>
            <person name="Martin F."/>
            <person name="Albertini E."/>
            <person name="Donnini D."/>
            <person name="Bonito G."/>
        </authorList>
    </citation>
    <scope>NUCLEOTIDE SEQUENCE [LARGE SCALE GENOMIC DNA]</scope>
    <source>
        <strain evidence="1 2">Sb_GMNB300</strain>
    </source>
</reference>
<dbReference type="EMBL" id="VXIS01000033">
    <property type="protein sequence ID" value="KAA8911689.1"/>
    <property type="molecule type" value="Genomic_DNA"/>
</dbReference>
<dbReference type="AlphaFoldDB" id="A0A5J5F519"/>
<dbReference type="Proteomes" id="UP000326924">
    <property type="component" value="Unassembled WGS sequence"/>
</dbReference>
<comment type="caution">
    <text evidence="1">The sequence shown here is derived from an EMBL/GenBank/DDBJ whole genome shotgun (WGS) entry which is preliminary data.</text>
</comment>
<gene>
    <name evidence="1" type="ORF">FN846DRAFT_935276</name>
</gene>
<dbReference type="OrthoDB" id="4932428at2759"/>
<keyword evidence="2" id="KW-1185">Reference proteome</keyword>
<accession>A0A5J5F519</accession>
<organism evidence="1 2">
    <name type="scientific">Sphaerosporella brunnea</name>
    <dbReference type="NCBI Taxonomy" id="1250544"/>
    <lineage>
        <taxon>Eukaryota</taxon>
        <taxon>Fungi</taxon>
        <taxon>Dikarya</taxon>
        <taxon>Ascomycota</taxon>
        <taxon>Pezizomycotina</taxon>
        <taxon>Pezizomycetes</taxon>
        <taxon>Pezizales</taxon>
        <taxon>Pyronemataceae</taxon>
        <taxon>Sphaerosporella</taxon>
    </lineage>
</organism>
<proteinExistence type="predicted"/>
<sequence length="184" mass="21252">MSVFSSPSEYGYTHTPRQTPSITEVNQMKQTLRSRRVNTLTELRRIERILASLPNFASEHIHDLTESFGFYVSSNNLLQELRGISRQYPFSTELLEDAKARVYHDPNSIRSWNLAWLLLVKIKADQMIPDYAHRTSRQPAMWGGVVPDPRHAAELASVLIQEWTRAVDQLLRHWPTPPTLDGSW</sequence>
<dbReference type="InParanoid" id="A0A5J5F519"/>
<evidence type="ECO:0000313" key="1">
    <source>
        <dbReference type="EMBL" id="KAA8911689.1"/>
    </source>
</evidence>